<organism evidence="1 2">
    <name type="scientific">Nocardioides soli</name>
    <dbReference type="NCBI Taxonomy" id="1036020"/>
    <lineage>
        <taxon>Bacteria</taxon>
        <taxon>Bacillati</taxon>
        <taxon>Actinomycetota</taxon>
        <taxon>Actinomycetes</taxon>
        <taxon>Propionibacteriales</taxon>
        <taxon>Nocardioidaceae</taxon>
        <taxon>Nocardioides</taxon>
    </lineage>
</organism>
<sequence>MGMLPQYAMPGPAAASFQPAFRERYGVGGECYNRCMLYCSGPACDWICSFICEHAPVTTRPVDPVFLTR</sequence>
<dbReference type="RefSeq" id="WP_246390582.1">
    <property type="nucleotide sequence ID" value="NZ_JACHWR010000002.1"/>
</dbReference>
<dbReference type="Proteomes" id="UP000589626">
    <property type="component" value="Unassembled WGS sequence"/>
</dbReference>
<accession>A0A7W4VW63</accession>
<reference evidence="1 2" key="1">
    <citation type="submission" date="2020-08" db="EMBL/GenBank/DDBJ databases">
        <title>Sequencing the genomes of 1000 actinobacteria strains.</title>
        <authorList>
            <person name="Klenk H.-P."/>
        </authorList>
    </citation>
    <scope>NUCLEOTIDE SEQUENCE [LARGE SCALE GENOMIC DNA]</scope>
    <source>
        <strain evidence="1 2">DSM 105498</strain>
    </source>
</reference>
<dbReference type="AlphaFoldDB" id="A0A7W4VW63"/>
<proteinExistence type="predicted"/>
<name>A0A7W4VW63_9ACTN</name>
<gene>
    <name evidence="1" type="ORF">FHU40_002709</name>
</gene>
<protein>
    <submittedName>
        <fullName evidence="1">Uncharacterized protein</fullName>
    </submittedName>
</protein>
<evidence type="ECO:0000313" key="2">
    <source>
        <dbReference type="Proteomes" id="UP000589626"/>
    </source>
</evidence>
<comment type="caution">
    <text evidence="1">The sequence shown here is derived from an EMBL/GenBank/DDBJ whole genome shotgun (WGS) entry which is preliminary data.</text>
</comment>
<keyword evidence="2" id="KW-1185">Reference proteome</keyword>
<dbReference type="EMBL" id="JACHWR010000002">
    <property type="protein sequence ID" value="MBB3042891.1"/>
    <property type="molecule type" value="Genomic_DNA"/>
</dbReference>
<evidence type="ECO:0000313" key="1">
    <source>
        <dbReference type="EMBL" id="MBB3042891.1"/>
    </source>
</evidence>